<evidence type="ECO:0000256" key="3">
    <source>
        <dbReference type="ARBA" id="ARBA00022475"/>
    </source>
</evidence>
<feature type="domain" description="ABC transmembrane type-1" evidence="8">
    <location>
        <begin position="72"/>
        <end position="284"/>
    </location>
</feature>
<evidence type="ECO:0000256" key="1">
    <source>
        <dbReference type="ARBA" id="ARBA00004651"/>
    </source>
</evidence>
<sequence>MRKIGRYAVQDLVWGYVMVAPVVLGLALFYVWPVIQTVYYTFTDWGSFGNYTWTGLDNYRALFRDVQFYKALRNTVLYVLLTVPPGIAVAILFAVLLNRKIRGQTLYRVIYFLPVITMPAAVAMVWRWLYNADYGLINYLLSLIGIKGPGWLTDPDIALYSVVLVIIWSSLGNNIILFLSGLQGIGAQYYEAAEIDGAGTATQFFRITLPLLTPTIFFVSVMSLISAFQLFDVIYMMVGEIGIEATQTVVYLFYKYAFLMSEKGYAATVATVLFAIILTVTVVQMRMQRKWVHYE</sequence>
<evidence type="ECO:0000256" key="6">
    <source>
        <dbReference type="ARBA" id="ARBA00023136"/>
    </source>
</evidence>
<dbReference type="AlphaFoldDB" id="A0A2V5KE66"/>
<comment type="caution">
    <text evidence="9">The sequence shown here is derived from an EMBL/GenBank/DDBJ whole genome shotgun (WGS) entry which is preliminary data.</text>
</comment>
<dbReference type="OrthoDB" id="9788108at2"/>
<dbReference type="GO" id="GO:0005886">
    <property type="term" value="C:plasma membrane"/>
    <property type="evidence" value="ECO:0007669"/>
    <property type="project" value="UniProtKB-SubCell"/>
</dbReference>
<keyword evidence="4 7" id="KW-0812">Transmembrane</keyword>
<evidence type="ECO:0000313" key="10">
    <source>
        <dbReference type="Proteomes" id="UP000247476"/>
    </source>
</evidence>
<reference evidence="9 10" key="1">
    <citation type="submission" date="2018-05" db="EMBL/GenBank/DDBJ databases">
        <title>Paenibacillus flagellatus sp. nov., isolated from selenium mineral soil.</title>
        <authorList>
            <person name="Dai X."/>
        </authorList>
    </citation>
    <scope>NUCLEOTIDE SEQUENCE [LARGE SCALE GENOMIC DNA]</scope>
    <source>
        <strain evidence="9 10">DXL2</strain>
    </source>
</reference>
<feature type="transmembrane region" description="Helical" evidence="7">
    <location>
        <begin position="264"/>
        <end position="283"/>
    </location>
</feature>
<dbReference type="GO" id="GO:0055085">
    <property type="term" value="P:transmembrane transport"/>
    <property type="evidence" value="ECO:0007669"/>
    <property type="project" value="InterPro"/>
</dbReference>
<dbReference type="InterPro" id="IPR035906">
    <property type="entry name" value="MetI-like_sf"/>
</dbReference>
<dbReference type="SUPFAM" id="SSF160964">
    <property type="entry name" value="MalF N-terminal region-like"/>
    <property type="match status" value="1"/>
</dbReference>
<evidence type="ECO:0000256" key="5">
    <source>
        <dbReference type="ARBA" id="ARBA00022989"/>
    </source>
</evidence>
<feature type="transmembrane region" description="Helical" evidence="7">
    <location>
        <begin position="12"/>
        <end position="32"/>
    </location>
</feature>
<proteinExistence type="inferred from homology"/>
<evidence type="ECO:0000256" key="4">
    <source>
        <dbReference type="ARBA" id="ARBA00022692"/>
    </source>
</evidence>
<dbReference type="SUPFAM" id="SSF161098">
    <property type="entry name" value="MetI-like"/>
    <property type="match status" value="1"/>
</dbReference>
<dbReference type="Gene3D" id="1.10.3720.10">
    <property type="entry name" value="MetI-like"/>
    <property type="match status" value="1"/>
</dbReference>
<dbReference type="PANTHER" id="PTHR30193">
    <property type="entry name" value="ABC TRANSPORTER PERMEASE PROTEIN"/>
    <property type="match status" value="1"/>
</dbReference>
<comment type="subcellular location">
    <subcellularLocation>
        <location evidence="1 7">Cell membrane</location>
        <topology evidence="1 7">Multi-pass membrane protein</topology>
    </subcellularLocation>
</comment>
<dbReference type="InterPro" id="IPR051393">
    <property type="entry name" value="ABC_transporter_permease"/>
</dbReference>
<dbReference type="PANTHER" id="PTHR30193:SF37">
    <property type="entry name" value="INNER MEMBRANE ABC TRANSPORTER PERMEASE PROTEIN YCJO"/>
    <property type="match status" value="1"/>
</dbReference>
<organism evidence="9 10">
    <name type="scientific">Paenibacillus flagellatus</name>
    <dbReference type="NCBI Taxonomy" id="2211139"/>
    <lineage>
        <taxon>Bacteria</taxon>
        <taxon>Bacillati</taxon>
        <taxon>Bacillota</taxon>
        <taxon>Bacilli</taxon>
        <taxon>Bacillales</taxon>
        <taxon>Paenibacillaceae</taxon>
        <taxon>Paenibacillus</taxon>
    </lineage>
</organism>
<evidence type="ECO:0000256" key="7">
    <source>
        <dbReference type="RuleBase" id="RU363032"/>
    </source>
</evidence>
<feature type="transmembrane region" description="Helical" evidence="7">
    <location>
        <begin position="76"/>
        <end position="97"/>
    </location>
</feature>
<gene>
    <name evidence="9" type="ORF">DLM86_02580</name>
</gene>
<keyword evidence="10" id="KW-1185">Reference proteome</keyword>
<accession>A0A2V5KE66</accession>
<dbReference type="CDD" id="cd06261">
    <property type="entry name" value="TM_PBP2"/>
    <property type="match status" value="1"/>
</dbReference>
<evidence type="ECO:0000313" key="9">
    <source>
        <dbReference type="EMBL" id="PYI57342.1"/>
    </source>
</evidence>
<name>A0A2V5KE66_9BACL</name>
<dbReference type="RefSeq" id="WP_110838381.1">
    <property type="nucleotide sequence ID" value="NZ_QJVJ01000001.1"/>
</dbReference>
<keyword evidence="6 7" id="KW-0472">Membrane</keyword>
<feature type="transmembrane region" description="Helical" evidence="7">
    <location>
        <begin position="109"/>
        <end position="129"/>
    </location>
</feature>
<comment type="similarity">
    <text evidence="7">Belongs to the binding-protein-dependent transport system permease family.</text>
</comment>
<dbReference type="EMBL" id="QJVJ01000001">
    <property type="protein sequence ID" value="PYI57342.1"/>
    <property type="molecule type" value="Genomic_DNA"/>
</dbReference>
<feature type="transmembrane region" description="Helical" evidence="7">
    <location>
        <begin position="157"/>
        <end position="179"/>
    </location>
</feature>
<protein>
    <submittedName>
        <fullName evidence="9">Sugar ABC transporter permease</fullName>
    </submittedName>
</protein>
<keyword evidence="5 7" id="KW-1133">Transmembrane helix</keyword>
<dbReference type="InterPro" id="IPR000515">
    <property type="entry name" value="MetI-like"/>
</dbReference>
<keyword evidence="2 7" id="KW-0813">Transport</keyword>
<evidence type="ECO:0000259" key="8">
    <source>
        <dbReference type="PROSITE" id="PS50928"/>
    </source>
</evidence>
<evidence type="ECO:0000256" key="2">
    <source>
        <dbReference type="ARBA" id="ARBA00022448"/>
    </source>
</evidence>
<dbReference type="PROSITE" id="PS50928">
    <property type="entry name" value="ABC_TM1"/>
    <property type="match status" value="1"/>
</dbReference>
<keyword evidence="3" id="KW-1003">Cell membrane</keyword>
<dbReference type="Pfam" id="PF00528">
    <property type="entry name" value="BPD_transp_1"/>
    <property type="match status" value="1"/>
</dbReference>
<dbReference type="Proteomes" id="UP000247476">
    <property type="component" value="Unassembled WGS sequence"/>
</dbReference>
<feature type="transmembrane region" description="Helical" evidence="7">
    <location>
        <begin position="211"/>
        <end position="231"/>
    </location>
</feature>